<feature type="compositionally biased region" description="Low complexity" evidence="1">
    <location>
        <begin position="7"/>
        <end position="18"/>
    </location>
</feature>
<dbReference type="EMBL" id="JACETU010000002">
    <property type="protein sequence ID" value="KAF7437052.1"/>
    <property type="molecule type" value="Genomic_DNA"/>
</dbReference>
<dbReference type="Proteomes" id="UP000623687">
    <property type="component" value="Unassembled WGS sequence"/>
</dbReference>
<accession>A0A8H7A1T3</accession>
<protein>
    <submittedName>
        <fullName evidence="2">Uncharacterized protein</fullName>
    </submittedName>
</protein>
<dbReference type="RefSeq" id="XP_036634951.1">
    <property type="nucleotide sequence ID" value="XM_036773478.1"/>
</dbReference>
<proteinExistence type="predicted"/>
<evidence type="ECO:0000256" key="1">
    <source>
        <dbReference type="SAM" id="MobiDB-lite"/>
    </source>
</evidence>
<sequence>MLKRQRPSSPFPSSSDSPIACDPYNDLQLPPATKRQRIAPPSLDGPSRGWGGSHTTQTSDNADDGEEDLEYEDDHDAMCDASSTEAHLIREKYKSTNTMLSELHILHQHQHRLLFAPSALQTRSKPLASASEGKRINAPISSSSLPGHSSGPNRVDHSLRIATKSEGNKAPLEDQDVSEKYKQTNKLLGDLVLSRRRQIGSSS</sequence>
<dbReference type="OrthoDB" id="3262473at2759"/>
<dbReference type="GeneID" id="59373704"/>
<evidence type="ECO:0000313" key="2">
    <source>
        <dbReference type="EMBL" id="KAF7437052.1"/>
    </source>
</evidence>
<gene>
    <name evidence="2" type="ORF">PC9H_003886</name>
</gene>
<dbReference type="VEuPathDB" id="FungiDB:PC9H_003886"/>
<feature type="compositionally biased region" description="Low complexity" evidence="1">
    <location>
        <begin position="141"/>
        <end position="152"/>
    </location>
</feature>
<name>A0A8H7A1T3_PLEOS</name>
<dbReference type="AlphaFoldDB" id="A0A8H7A1T3"/>
<comment type="caution">
    <text evidence="2">The sequence shown here is derived from an EMBL/GenBank/DDBJ whole genome shotgun (WGS) entry which is preliminary data.</text>
</comment>
<feature type="region of interest" description="Disordered" evidence="1">
    <location>
        <begin position="1"/>
        <end position="72"/>
    </location>
</feature>
<organism evidence="2 3">
    <name type="scientific">Pleurotus ostreatus</name>
    <name type="common">Oyster mushroom</name>
    <name type="synonym">White-rot fungus</name>
    <dbReference type="NCBI Taxonomy" id="5322"/>
    <lineage>
        <taxon>Eukaryota</taxon>
        <taxon>Fungi</taxon>
        <taxon>Dikarya</taxon>
        <taxon>Basidiomycota</taxon>
        <taxon>Agaricomycotina</taxon>
        <taxon>Agaricomycetes</taxon>
        <taxon>Agaricomycetidae</taxon>
        <taxon>Agaricales</taxon>
        <taxon>Pleurotineae</taxon>
        <taxon>Pleurotaceae</taxon>
        <taxon>Pleurotus</taxon>
    </lineage>
</organism>
<evidence type="ECO:0000313" key="3">
    <source>
        <dbReference type="Proteomes" id="UP000623687"/>
    </source>
</evidence>
<feature type="region of interest" description="Disordered" evidence="1">
    <location>
        <begin position="125"/>
        <end position="186"/>
    </location>
</feature>
<keyword evidence="3" id="KW-1185">Reference proteome</keyword>
<reference evidence="2" key="1">
    <citation type="submission" date="2019-07" db="EMBL/GenBank/DDBJ databases">
        <authorList>
            <person name="Palmer J.M."/>
        </authorList>
    </citation>
    <scope>NUCLEOTIDE SEQUENCE</scope>
    <source>
        <strain evidence="2">PC9</strain>
    </source>
</reference>
<feature type="compositionally biased region" description="Acidic residues" evidence="1">
    <location>
        <begin position="61"/>
        <end position="72"/>
    </location>
</feature>